<evidence type="ECO:0000256" key="7">
    <source>
        <dbReference type="ARBA" id="ARBA00022833"/>
    </source>
</evidence>
<comment type="subcellular location">
    <subcellularLocation>
        <location evidence="2">Nucleus</location>
    </subcellularLocation>
</comment>
<dbReference type="Gene3D" id="3.30.160.60">
    <property type="entry name" value="Classic Zinc Finger"/>
    <property type="match status" value="11"/>
</dbReference>
<comment type="caution">
    <text evidence="16">The sequence shown here is derived from an EMBL/GenBank/DDBJ whole genome shotgun (WGS) entry which is preliminary data.</text>
</comment>
<evidence type="ECO:0000256" key="1">
    <source>
        <dbReference type="ARBA" id="ARBA00003767"/>
    </source>
</evidence>
<dbReference type="GO" id="GO:0005634">
    <property type="term" value="C:nucleus"/>
    <property type="evidence" value="ECO:0007669"/>
    <property type="project" value="UniProtKB-SubCell"/>
</dbReference>
<comment type="function">
    <text evidence="1">May be involved in transcriptional regulation.</text>
</comment>
<feature type="domain" description="C2H2-type" evidence="14">
    <location>
        <begin position="466"/>
        <end position="493"/>
    </location>
</feature>
<name>A0A8T2N2B4_9TELE</name>
<feature type="domain" description="C2H2-type" evidence="14">
    <location>
        <begin position="494"/>
        <end position="521"/>
    </location>
</feature>
<gene>
    <name evidence="16" type="ORF">JZ751_008472</name>
</gene>
<dbReference type="PROSITE" id="PS50157">
    <property type="entry name" value="ZINC_FINGER_C2H2_2"/>
    <property type="match status" value="11"/>
</dbReference>
<dbReference type="OrthoDB" id="40579at2759"/>
<dbReference type="InterPro" id="IPR036236">
    <property type="entry name" value="Znf_C2H2_sf"/>
</dbReference>
<dbReference type="Gene3D" id="3.90.1720.10">
    <property type="entry name" value="endopeptidase domain like (from Nostoc punctiforme)"/>
    <property type="match status" value="1"/>
</dbReference>
<dbReference type="FunFam" id="3.30.160.60:FF:002005">
    <property type="entry name" value="Zinc finger protein 200"/>
    <property type="match status" value="1"/>
</dbReference>
<accession>A0A8T2N2B4</accession>
<evidence type="ECO:0000313" key="16">
    <source>
        <dbReference type="EMBL" id="KAG9334224.1"/>
    </source>
</evidence>
<evidence type="ECO:0000256" key="13">
    <source>
        <dbReference type="SAM" id="MobiDB-lite"/>
    </source>
</evidence>
<dbReference type="InterPro" id="IPR013087">
    <property type="entry name" value="Znf_C2H2_type"/>
</dbReference>
<keyword evidence="4" id="KW-0479">Metal-binding</keyword>
<sequence length="665" mass="75365">MCQVTSVVSEGRFGDLIEFAYPIGFSHWGVYVGGGEMIHFAVPDEDLLTEGFRTVLQTLVPFSGDILLGRTQIRCQPIASVNVPNRAHVRINNSCHVLPWMPSPRADIQRRLDALLNKELSYDLLTLNCEHFATFVRFGHAVCNQRTEISAGVLGALSALARVRSSGWKSVTDRMDYAGAELTARLKSEDVEEAIDSKNGYEMEENDILIKIKQEEEEEDGDEKGWQRNKDEEVNELRVKQEEESEESMDENDPNQAAQIDGGKKNGPKTEPGQTSEVSFPVFACSLCPFVDTEEEKFQQHVEKVHPEEQNRILRPEENGTETPQPSSSMDQHPTPPQTRPTLTETPAGTPGVHTCTQCGREYKHLSKLKTHMRTHTGERPYPCSYCGKRFAVLGALTIHQRTHTGERRFHCFQCGKSFTYKALLIDHQRIHTGERPFLCSQCGKNFRTSYSLTKHNRMHTGERPYQCTHCGKSFTQSSNLKTHLVTHTGERPHNCSYCGKTFRLLGTLVKHQKTHTSVNPYPCSQCGKRYRNPSELAVHQRVHTGERPYRCPQCGKCFAVANALTTHRRTHTGERPFQCSYCGKTFTQSSNLKTHLKSHTGERPFQCSQCDKSFPYQSLLMKHHLSHSGERPFQCSQCGKSFSLSSRLKRHEKTHTTKIRAVVV</sequence>
<dbReference type="FunFam" id="3.30.160.60:FF:000688">
    <property type="entry name" value="zinc finger protein 197 isoform X1"/>
    <property type="match status" value="1"/>
</dbReference>
<feature type="domain" description="C2H2-type" evidence="14">
    <location>
        <begin position="354"/>
        <end position="381"/>
    </location>
</feature>
<dbReference type="PROSITE" id="PS51934">
    <property type="entry name" value="LRAT"/>
    <property type="match status" value="1"/>
</dbReference>
<keyword evidence="11" id="KW-0539">Nucleus</keyword>
<evidence type="ECO:0000256" key="9">
    <source>
        <dbReference type="ARBA" id="ARBA00023125"/>
    </source>
</evidence>
<evidence type="ECO:0000256" key="4">
    <source>
        <dbReference type="ARBA" id="ARBA00022723"/>
    </source>
</evidence>
<dbReference type="Proteomes" id="UP000824540">
    <property type="component" value="Unassembled WGS sequence"/>
</dbReference>
<dbReference type="FunFam" id="3.30.160.60:FF:001450">
    <property type="entry name" value="zinc finger protein 774"/>
    <property type="match status" value="1"/>
</dbReference>
<dbReference type="Pfam" id="PF04970">
    <property type="entry name" value="LRAT"/>
    <property type="match status" value="1"/>
</dbReference>
<keyword evidence="8" id="KW-0805">Transcription regulation</keyword>
<protein>
    <submittedName>
        <fullName evidence="16">Uncharacterized protein</fullName>
    </submittedName>
</protein>
<keyword evidence="5" id="KW-0677">Repeat</keyword>
<comment type="similarity">
    <text evidence="3">Belongs to the krueppel C2H2-type zinc-finger protein family.</text>
</comment>
<feature type="region of interest" description="Disordered" evidence="13">
    <location>
        <begin position="299"/>
        <end position="354"/>
    </location>
</feature>
<feature type="compositionally biased region" description="Polar residues" evidence="13">
    <location>
        <begin position="321"/>
        <end position="332"/>
    </location>
</feature>
<feature type="domain" description="C2H2-type" evidence="14">
    <location>
        <begin position="438"/>
        <end position="465"/>
    </location>
</feature>
<reference evidence="16" key="1">
    <citation type="thesis" date="2021" institute="BYU ScholarsArchive" country="Provo, UT, USA">
        <title>Applications of and Algorithms for Genome Assembly and Genomic Analyses with an Emphasis on Marine Teleosts.</title>
        <authorList>
            <person name="Pickett B.D."/>
        </authorList>
    </citation>
    <scope>NUCLEOTIDE SEQUENCE</scope>
    <source>
        <strain evidence="16">HI-2016</strain>
    </source>
</reference>
<feature type="domain" description="C2H2-type" evidence="14">
    <location>
        <begin position="382"/>
        <end position="409"/>
    </location>
</feature>
<keyword evidence="10" id="KW-0804">Transcription</keyword>
<keyword evidence="9" id="KW-0238">DNA-binding</keyword>
<feature type="domain" description="C2H2-type" evidence="14">
    <location>
        <begin position="606"/>
        <end position="633"/>
    </location>
</feature>
<dbReference type="FunFam" id="3.30.160.60:FF:000495">
    <property type="entry name" value="zinc finger protein 668"/>
    <property type="match status" value="1"/>
</dbReference>
<dbReference type="GO" id="GO:0003677">
    <property type="term" value="F:DNA binding"/>
    <property type="evidence" value="ECO:0007669"/>
    <property type="project" value="UniProtKB-KW"/>
</dbReference>
<feature type="compositionally biased region" description="Basic and acidic residues" evidence="13">
    <location>
        <begin position="223"/>
        <end position="242"/>
    </location>
</feature>
<feature type="compositionally biased region" description="Acidic residues" evidence="13">
    <location>
        <begin position="243"/>
        <end position="253"/>
    </location>
</feature>
<feature type="domain" description="C2H2-type" evidence="14">
    <location>
        <begin position="578"/>
        <end position="605"/>
    </location>
</feature>
<dbReference type="GO" id="GO:0008270">
    <property type="term" value="F:zinc ion binding"/>
    <property type="evidence" value="ECO:0007669"/>
    <property type="project" value="UniProtKB-KW"/>
</dbReference>
<evidence type="ECO:0000256" key="3">
    <source>
        <dbReference type="ARBA" id="ARBA00006991"/>
    </source>
</evidence>
<dbReference type="PANTHER" id="PTHR16515:SF58">
    <property type="entry name" value="ZINC FINGER PROTEIN 22"/>
    <property type="match status" value="1"/>
</dbReference>
<dbReference type="FunFam" id="3.30.160.60:FF:002343">
    <property type="entry name" value="Zinc finger protein 33A"/>
    <property type="match status" value="1"/>
</dbReference>
<dbReference type="FunFam" id="3.30.160.60:FF:000624">
    <property type="entry name" value="zinc finger protein 697"/>
    <property type="match status" value="1"/>
</dbReference>
<feature type="domain" description="C2H2-type" evidence="14">
    <location>
        <begin position="522"/>
        <end position="549"/>
    </location>
</feature>
<dbReference type="SUPFAM" id="SSF57667">
    <property type="entry name" value="beta-beta-alpha zinc fingers"/>
    <property type="match status" value="6"/>
</dbReference>
<dbReference type="PROSITE" id="PS00028">
    <property type="entry name" value="ZINC_FINGER_C2H2_1"/>
    <property type="match status" value="11"/>
</dbReference>
<dbReference type="FunFam" id="3.30.160.60:FF:002274">
    <property type="entry name" value="Zinc finger protein 432"/>
    <property type="match status" value="1"/>
</dbReference>
<dbReference type="Pfam" id="PF00096">
    <property type="entry name" value="zf-C2H2"/>
    <property type="match status" value="11"/>
</dbReference>
<evidence type="ECO:0000256" key="8">
    <source>
        <dbReference type="ARBA" id="ARBA00023015"/>
    </source>
</evidence>
<dbReference type="FunFam" id="3.30.160.60:FF:000358">
    <property type="entry name" value="zinc finger protein 24"/>
    <property type="match status" value="1"/>
</dbReference>
<dbReference type="InterPro" id="IPR050331">
    <property type="entry name" value="Zinc_finger"/>
</dbReference>
<dbReference type="FunFam" id="3.30.160.60:FF:002737">
    <property type="entry name" value="AGAP008430-PA"/>
    <property type="match status" value="1"/>
</dbReference>
<keyword evidence="17" id="KW-1185">Reference proteome</keyword>
<keyword evidence="7" id="KW-0862">Zinc</keyword>
<dbReference type="SMART" id="SM00355">
    <property type="entry name" value="ZnF_C2H2"/>
    <property type="match status" value="12"/>
</dbReference>
<evidence type="ECO:0000256" key="12">
    <source>
        <dbReference type="PROSITE-ProRule" id="PRU00042"/>
    </source>
</evidence>
<evidence type="ECO:0000256" key="6">
    <source>
        <dbReference type="ARBA" id="ARBA00022771"/>
    </source>
</evidence>
<evidence type="ECO:0000256" key="10">
    <source>
        <dbReference type="ARBA" id="ARBA00023163"/>
    </source>
</evidence>
<dbReference type="FunFam" id="3.30.160.60:FF:000450">
    <property type="entry name" value="PR domain zinc finger protein 14"/>
    <property type="match status" value="2"/>
</dbReference>
<dbReference type="PANTHER" id="PTHR16515">
    <property type="entry name" value="PR DOMAIN ZINC FINGER PROTEIN"/>
    <property type="match status" value="1"/>
</dbReference>
<evidence type="ECO:0000313" key="17">
    <source>
        <dbReference type="Proteomes" id="UP000824540"/>
    </source>
</evidence>
<feature type="domain" description="LRAT" evidence="15">
    <location>
        <begin position="17"/>
        <end position="145"/>
    </location>
</feature>
<proteinExistence type="inferred from homology"/>
<dbReference type="EMBL" id="JAFBMS010000158">
    <property type="protein sequence ID" value="KAG9334224.1"/>
    <property type="molecule type" value="Genomic_DNA"/>
</dbReference>
<feature type="domain" description="C2H2-type" evidence="14">
    <location>
        <begin position="410"/>
        <end position="437"/>
    </location>
</feature>
<feature type="domain" description="C2H2-type" evidence="14">
    <location>
        <begin position="550"/>
        <end position="577"/>
    </location>
</feature>
<feature type="compositionally biased region" description="Basic and acidic residues" evidence="13">
    <location>
        <begin position="299"/>
        <end position="318"/>
    </location>
</feature>
<keyword evidence="6 12" id="KW-0863">Zinc-finger</keyword>
<evidence type="ECO:0000259" key="15">
    <source>
        <dbReference type="PROSITE" id="PS51934"/>
    </source>
</evidence>
<organism evidence="16 17">
    <name type="scientific">Albula glossodonta</name>
    <name type="common">roundjaw bonefish</name>
    <dbReference type="NCBI Taxonomy" id="121402"/>
    <lineage>
        <taxon>Eukaryota</taxon>
        <taxon>Metazoa</taxon>
        <taxon>Chordata</taxon>
        <taxon>Craniata</taxon>
        <taxon>Vertebrata</taxon>
        <taxon>Euteleostomi</taxon>
        <taxon>Actinopterygii</taxon>
        <taxon>Neopterygii</taxon>
        <taxon>Teleostei</taxon>
        <taxon>Albuliformes</taxon>
        <taxon>Albulidae</taxon>
        <taxon>Albula</taxon>
    </lineage>
</organism>
<evidence type="ECO:0000259" key="14">
    <source>
        <dbReference type="PROSITE" id="PS50157"/>
    </source>
</evidence>
<evidence type="ECO:0000256" key="11">
    <source>
        <dbReference type="ARBA" id="ARBA00023242"/>
    </source>
</evidence>
<evidence type="ECO:0000256" key="2">
    <source>
        <dbReference type="ARBA" id="ARBA00004123"/>
    </source>
</evidence>
<dbReference type="AlphaFoldDB" id="A0A8T2N2B4"/>
<feature type="region of interest" description="Disordered" evidence="13">
    <location>
        <begin position="212"/>
        <end position="277"/>
    </location>
</feature>
<dbReference type="GO" id="GO:0010468">
    <property type="term" value="P:regulation of gene expression"/>
    <property type="evidence" value="ECO:0007669"/>
    <property type="project" value="TreeGrafter"/>
</dbReference>
<feature type="domain" description="C2H2-type" evidence="14">
    <location>
        <begin position="634"/>
        <end position="661"/>
    </location>
</feature>
<dbReference type="InterPro" id="IPR007053">
    <property type="entry name" value="LRAT_dom"/>
</dbReference>
<evidence type="ECO:0000256" key="5">
    <source>
        <dbReference type="ARBA" id="ARBA00022737"/>
    </source>
</evidence>